<evidence type="ECO:0000313" key="3">
    <source>
        <dbReference type="Proteomes" id="UP000472262"/>
    </source>
</evidence>
<dbReference type="GO" id="GO:0005506">
    <property type="term" value="F:iron ion binding"/>
    <property type="evidence" value="ECO:0007669"/>
    <property type="project" value="InterPro"/>
</dbReference>
<evidence type="ECO:0000313" key="2">
    <source>
        <dbReference type="Ensembl" id="ENSSGRP00000062557.1"/>
    </source>
</evidence>
<dbReference type="PANTHER" id="PTHR24293">
    <property type="entry name" value="CYTOCHROME P450 FAMILY 46 SUBFAMILY A"/>
    <property type="match status" value="1"/>
</dbReference>
<reference evidence="2" key="1">
    <citation type="submission" date="2025-08" db="UniProtKB">
        <authorList>
            <consortium name="Ensembl"/>
        </authorList>
    </citation>
    <scope>IDENTIFICATION</scope>
</reference>
<protein>
    <submittedName>
        <fullName evidence="2">Uncharacterized protein</fullName>
    </submittedName>
</protein>
<dbReference type="GO" id="GO:0033781">
    <property type="term" value="F:cholesterol 24-hydroxylase activity"/>
    <property type="evidence" value="ECO:0007669"/>
    <property type="project" value="InterPro"/>
</dbReference>
<dbReference type="Proteomes" id="UP000472262">
    <property type="component" value="Unassembled WGS sequence"/>
</dbReference>
<accession>A0A672PFV6</accession>
<organism evidence="2 3">
    <name type="scientific">Sinocyclocheilus grahami</name>
    <name type="common">Dianchi golden-line fish</name>
    <name type="synonym">Barbus grahami</name>
    <dbReference type="NCBI Taxonomy" id="75366"/>
    <lineage>
        <taxon>Eukaryota</taxon>
        <taxon>Metazoa</taxon>
        <taxon>Chordata</taxon>
        <taxon>Craniata</taxon>
        <taxon>Vertebrata</taxon>
        <taxon>Euteleostomi</taxon>
        <taxon>Actinopterygii</taxon>
        <taxon>Neopterygii</taxon>
        <taxon>Teleostei</taxon>
        <taxon>Ostariophysi</taxon>
        <taxon>Cypriniformes</taxon>
        <taxon>Cyprinidae</taxon>
        <taxon>Cyprininae</taxon>
        <taxon>Sinocyclocheilus</taxon>
    </lineage>
</organism>
<proteinExistence type="predicted"/>
<sequence>MISEWVLYVMFYLLAAVFSAILAYCLYVHHVHQKYDHIPGPGRISFLYKFDFLLGHIPTFSRAAKSDNLIQDLFLEW</sequence>
<name>A0A672PFV6_SINGR</name>
<keyword evidence="1" id="KW-0472">Membrane</keyword>
<dbReference type="AlphaFoldDB" id="A0A672PFV6"/>
<keyword evidence="3" id="KW-1185">Reference proteome</keyword>
<dbReference type="GO" id="GO:0020037">
    <property type="term" value="F:heme binding"/>
    <property type="evidence" value="ECO:0007669"/>
    <property type="project" value="InterPro"/>
</dbReference>
<feature type="transmembrane region" description="Helical" evidence="1">
    <location>
        <begin position="6"/>
        <end position="27"/>
    </location>
</feature>
<evidence type="ECO:0000256" key="1">
    <source>
        <dbReference type="SAM" id="Phobius"/>
    </source>
</evidence>
<dbReference type="Ensembl" id="ENSSGRT00000066708.1">
    <property type="protein sequence ID" value="ENSSGRP00000062557.1"/>
    <property type="gene ID" value="ENSSGRG00000032324.1"/>
</dbReference>
<dbReference type="InterPro" id="IPR039983">
    <property type="entry name" value="CYP46A1"/>
</dbReference>
<reference evidence="2" key="2">
    <citation type="submission" date="2025-09" db="UniProtKB">
        <authorList>
            <consortium name="Ensembl"/>
        </authorList>
    </citation>
    <scope>IDENTIFICATION</scope>
</reference>
<dbReference type="GO" id="GO:0006707">
    <property type="term" value="P:cholesterol catabolic process"/>
    <property type="evidence" value="ECO:0007669"/>
    <property type="project" value="InterPro"/>
</dbReference>
<dbReference type="InParanoid" id="A0A672PFV6"/>
<keyword evidence="1" id="KW-0812">Transmembrane</keyword>
<dbReference type="PANTHER" id="PTHR24293:SF0">
    <property type="entry name" value="CYP46A1 PROTEIN-RELATED"/>
    <property type="match status" value="1"/>
</dbReference>
<keyword evidence="1" id="KW-1133">Transmembrane helix</keyword>